<dbReference type="AlphaFoldDB" id="A0A2M7XBW3"/>
<proteinExistence type="predicted"/>
<comment type="caution">
    <text evidence="1">The sequence shown here is derived from an EMBL/GenBank/DDBJ whole genome shotgun (WGS) entry which is preliminary data.</text>
</comment>
<dbReference type="GO" id="GO:0003824">
    <property type="term" value="F:catalytic activity"/>
    <property type="evidence" value="ECO:0007669"/>
    <property type="project" value="InterPro"/>
</dbReference>
<dbReference type="EMBL" id="PFWU01000043">
    <property type="protein sequence ID" value="PJA45343.1"/>
    <property type="molecule type" value="Genomic_DNA"/>
</dbReference>
<evidence type="ECO:0000313" key="1">
    <source>
        <dbReference type="EMBL" id="PJA45343.1"/>
    </source>
</evidence>
<reference evidence="2" key="1">
    <citation type="submission" date="2017-09" db="EMBL/GenBank/DDBJ databases">
        <title>Depth-based differentiation of microbial function through sediment-hosted aquifers and enrichment of novel symbionts in the deep terrestrial subsurface.</title>
        <authorList>
            <person name="Probst A.J."/>
            <person name="Ladd B."/>
            <person name="Jarett J.K."/>
            <person name="Geller-Mcgrath D.E."/>
            <person name="Sieber C.M.K."/>
            <person name="Emerson J.B."/>
            <person name="Anantharaman K."/>
            <person name="Thomas B.C."/>
            <person name="Malmstrom R."/>
            <person name="Stieglmeier M."/>
            <person name="Klingl A."/>
            <person name="Woyke T."/>
            <person name="Ryan C.M."/>
            <person name="Banfield J.F."/>
        </authorList>
    </citation>
    <scope>NUCLEOTIDE SEQUENCE [LARGE SCALE GENOMIC DNA]</scope>
</reference>
<name>A0A2M7XBW3_9BACT</name>
<dbReference type="InterPro" id="IPR015813">
    <property type="entry name" value="Pyrv/PenolPyrv_kinase-like_dom"/>
</dbReference>
<organism evidence="1 2">
    <name type="scientific">Candidatus Uhrbacteria bacterium CG_4_9_14_3_um_filter_50_9</name>
    <dbReference type="NCBI Taxonomy" id="1975035"/>
    <lineage>
        <taxon>Bacteria</taxon>
        <taxon>Candidatus Uhriibacteriota</taxon>
    </lineage>
</organism>
<dbReference type="SUPFAM" id="SSF51621">
    <property type="entry name" value="Phosphoenolpyruvate/pyruvate domain"/>
    <property type="match status" value="1"/>
</dbReference>
<dbReference type="Proteomes" id="UP000229385">
    <property type="component" value="Unassembled WGS sequence"/>
</dbReference>
<gene>
    <name evidence="1" type="ORF">CO174_03760</name>
</gene>
<dbReference type="InterPro" id="IPR040442">
    <property type="entry name" value="Pyrv_kinase-like_dom_sf"/>
</dbReference>
<accession>A0A2M7XBW3</accession>
<sequence length="380" mass="43540">MMWARFSEQLLRAAERFHRRTHPEPTLPKVELLATLWTEFEHFDRFAKDPRLSGIRINPAMILPDELEHALARINVPDATVPLWYDVKGRQLRIEEVHLCGNYYEIVMNHAISMELTCERSRGIILKAGNDEALIQEITDGGRRIVLADGALYGPRFRLVPGESVHIRNPTLRVHGPLFTDVELGKIETAKRAGFTRWFLSYVEDKRDIDQLRELIGQEPEIWLKIESKRGLEFVAHDFEKKDNLVLTAARGDLFVELDKPHQIANALRLIIKKDPGACVGSRILLSVVQRPMPPAEKERALKELYERAKWNTPQMAAVRDLLVAVFHDPVPSCADFSELAWLMDIGYRRFLLCDELCLHGDLLDTATGAFRAFTQDYSA</sequence>
<dbReference type="Gene3D" id="3.20.20.60">
    <property type="entry name" value="Phosphoenolpyruvate-binding domains"/>
    <property type="match status" value="1"/>
</dbReference>
<protein>
    <submittedName>
        <fullName evidence="1">Uncharacterized protein</fullName>
    </submittedName>
</protein>
<evidence type="ECO:0000313" key="2">
    <source>
        <dbReference type="Proteomes" id="UP000229385"/>
    </source>
</evidence>